<evidence type="ECO:0000256" key="6">
    <source>
        <dbReference type="HAMAP-Rule" id="MF_00260"/>
    </source>
</evidence>
<feature type="modified residue" description="S-(dipyrrolylmethanemethyl)cysteine" evidence="6">
    <location>
        <position position="249"/>
    </location>
</feature>
<keyword evidence="4 6" id="KW-0627">Porphyrin biosynthesis</keyword>
<dbReference type="OrthoDB" id="9810298at2"/>
<dbReference type="SUPFAM" id="SSF54782">
    <property type="entry name" value="Porphobilinogen deaminase (hydroxymethylbilane synthase), C-terminal domain"/>
    <property type="match status" value="1"/>
</dbReference>
<evidence type="ECO:0000256" key="5">
    <source>
        <dbReference type="ARBA" id="ARBA00048169"/>
    </source>
</evidence>
<evidence type="ECO:0000256" key="4">
    <source>
        <dbReference type="ARBA" id="ARBA00023244"/>
    </source>
</evidence>
<evidence type="ECO:0000256" key="3">
    <source>
        <dbReference type="ARBA" id="ARBA00022679"/>
    </source>
</evidence>
<dbReference type="PRINTS" id="PR00151">
    <property type="entry name" value="PORPHBDMNASE"/>
</dbReference>
<dbReference type="EMBL" id="BRPJ01000004">
    <property type="protein sequence ID" value="GLB28257.1"/>
    <property type="molecule type" value="Genomic_DNA"/>
</dbReference>
<dbReference type="PIRSF" id="PIRSF001438">
    <property type="entry name" value="4pyrrol_synth_OHMeBilane_synth"/>
    <property type="match status" value="1"/>
</dbReference>
<feature type="domain" description="Porphobilinogen deaminase C-terminal" evidence="8">
    <location>
        <begin position="233"/>
        <end position="293"/>
    </location>
</feature>
<comment type="catalytic activity">
    <reaction evidence="5 6">
        <text>4 porphobilinogen + H2O = hydroxymethylbilane + 4 NH4(+)</text>
        <dbReference type="Rhea" id="RHEA:13185"/>
        <dbReference type="ChEBI" id="CHEBI:15377"/>
        <dbReference type="ChEBI" id="CHEBI:28938"/>
        <dbReference type="ChEBI" id="CHEBI:57845"/>
        <dbReference type="ChEBI" id="CHEBI:58126"/>
        <dbReference type="EC" id="2.5.1.61"/>
    </reaction>
</comment>
<dbReference type="InterPro" id="IPR022417">
    <property type="entry name" value="Porphobilin_deaminase_N"/>
</dbReference>
<dbReference type="SUPFAM" id="SSF53850">
    <property type="entry name" value="Periplasmic binding protein-like II"/>
    <property type="match status" value="1"/>
</dbReference>
<evidence type="ECO:0000259" key="8">
    <source>
        <dbReference type="Pfam" id="PF03900"/>
    </source>
</evidence>
<evidence type="ECO:0000259" key="7">
    <source>
        <dbReference type="Pfam" id="PF01379"/>
    </source>
</evidence>
<dbReference type="Proteomes" id="UP001419084">
    <property type="component" value="Unassembled WGS sequence"/>
</dbReference>
<comment type="caution">
    <text evidence="10">The sequence shown here is derived from an EMBL/GenBank/DDBJ whole genome shotgun (WGS) entry which is preliminary data.</text>
</comment>
<dbReference type="PANTHER" id="PTHR11557">
    <property type="entry name" value="PORPHOBILINOGEN DEAMINASE"/>
    <property type="match status" value="1"/>
</dbReference>
<dbReference type="Gene3D" id="3.30.160.40">
    <property type="entry name" value="Porphobilinogen deaminase, C-terminal domain"/>
    <property type="match status" value="1"/>
</dbReference>
<dbReference type="InterPro" id="IPR036803">
    <property type="entry name" value="Porphobilinogen_deaminase_C_sf"/>
</dbReference>
<protein>
    <recommendedName>
        <fullName evidence="6">Porphobilinogen deaminase</fullName>
        <shortName evidence="6">PBG</shortName>
        <ecNumber evidence="6">2.5.1.61</ecNumber>
    </recommendedName>
    <alternativeName>
        <fullName evidence="6">Hydroxymethylbilane synthase</fullName>
        <shortName evidence="6">HMBS</shortName>
    </alternativeName>
    <alternativeName>
        <fullName evidence="6">Pre-uroporphyrinogen synthase</fullName>
    </alternativeName>
</protein>
<sequence>MNSDIIRIGTRKSALAVAQTQLVADALIRVSPGITAQLVKKQTEGDRILNKPLLEFGGKGVFVTEFEDALLQGEIDLAVHSAKDLPMDLKEGLKIVAVPEREDPRDVLITLKGSDFNKKDTIIIGTSSLRRRIQIEEIGSSLWKGIPVRCENLRGNVQTRLKRLLEGDFDGIILAAAGLNRLGIQSDPAFHYHYFDCETMIPAGGQGILAVEGRAGMETWPGISAIENKDARLCLTLERKILKLLNAGCHEPVGVYSRIKEGQIEVFGISRREDQVKKIHLRGKTEELDSLAEQAAKRLN</sequence>
<evidence type="ECO:0000256" key="1">
    <source>
        <dbReference type="ARBA" id="ARBA00002869"/>
    </source>
</evidence>
<dbReference type="GO" id="GO:0005737">
    <property type="term" value="C:cytoplasm"/>
    <property type="evidence" value="ECO:0007669"/>
    <property type="project" value="UniProtKB-UniRule"/>
</dbReference>
<feature type="domain" description="Porphobilinogen deaminase N-terminal" evidence="7">
    <location>
        <begin position="6"/>
        <end position="217"/>
    </location>
</feature>
<evidence type="ECO:0000313" key="12">
    <source>
        <dbReference type="Proteomes" id="UP001419084"/>
    </source>
</evidence>
<dbReference type="NCBIfam" id="TIGR00212">
    <property type="entry name" value="hemC"/>
    <property type="match status" value="1"/>
</dbReference>
<dbReference type="HAMAP" id="MF_00260">
    <property type="entry name" value="Porphobil_deam"/>
    <property type="match status" value="1"/>
</dbReference>
<accession>A0A3E2NH31</accession>
<dbReference type="Pfam" id="PF03900">
    <property type="entry name" value="Porphobil_deamC"/>
    <property type="match status" value="1"/>
</dbReference>
<organism evidence="10 11">
    <name type="scientific">Lacrimispora amygdalina</name>
    <dbReference type="NCBI Taxonomy" id="253257"/>
    <lineage>
        <taxon>Bacteria</taxon>
        <taxon>Bacillati</taxon>
        <taxon>Bacillota</taxon>
        <taxon>Clostridia</taxon>
        <taxon>Lachnospirales</taxon>
        <taxon>Lachnospiraceae</taxon>
        <taxon>Lacrimispora</taxon>
    </lineage>
</organism>
<evidence type="ECO:0000313" key="9">
    <source>
        <dbReference type="EMBL" id="GLB28257.1"/>
    </source>
</evidence>
<evidence type="ECO:0000313" key="11">
    <source>
        <dbReference type="Proteomes" id="UP000260680"/>
    </source>
</evidence>
<keyword evidence="3 6" id="KW-0808">Transferase</keyword>
<dbReference type="Pfam" id="PF01379">
    <property type="entry name" value="Porphobil_deam"/>
    <property type="match status" value="1"/>
</dbReference>
<gene>
    <name evidence="6 9" type="primary">hemC</name>
    <name evidence="10" type="ORF">DS742_04400</name>
    <name evidence="9" type="ORF">LAD12857_01800</name>
</gene>
<comment type="miscellaneous">
    <text evidence="6">The porphobilinogen subunits are added to the dipyrromethane group.</text>
</comment>
<dbReference type="EMBL" id="QOHO01000013">
    <property type="protein sequence ID" value="RFZ80210.1"/>
    <property type="molecule type" value="Genomic_DNA"/>
</dbReference>
<keyword evidence="12" id="KW-1185">Reference proteome</keyword>
<comment type="similarity">
    <text evidence="2 6">Belongs to the HMBS family.</text>
</comment>
<dbReference type="CDD" id="cd13647">
    <property type="entry name" value="PBP2_PBGD_2"/>
    <property type="match status" value="1"/>
</dbReference>
<comment type="function">
    <text evidence="1 6">Tetrapolymerization of the monopyrrole PBG into the hydroxymethylbilane pre-uroporphyrinogen in several discrete steps.</text>
</comment>
<dbReference type="EC" id="2.5.1.61" evidence="6"/>
<dbReference type="RefSeq" id="WP_117415795.1">
    <property type="nucleotide sequence ID" value="NZ_BRPJ01000004.1"/>
</dbReference>
<comment type="cofactor">
    <cofactor evidence="6">
        <name>dipyrromethane</name>
        <dbReference type="ChEBI" id="CHEBI:60342"/>
    </cofactor>
    <text evidence="6">Binds 1 dipyrromethane group covalently.</text>
</comment>
<comment type="subunit">
    <text evidence="6">Monomer.</text>
</comment>
<dbReference type="AlphaFoldDB" id="A0A3E2NH31"/>
<dbReference type="Proteomes" id="UP000260680">
    <property type="component" value="Unassembled WGS sequence"/>
</dbReference>
<proteinExistence type="inferred from homology"/>
<dbReference type="Gene3D" id="3.40.190.10">
    <property type="entry name" value="Periplasmic binding protein-like II"/>
    <property type="match status" value="2"/>
</dbReference>
<dbReference type="InterPro" id="IPR000860">
    <property type="entry name" value="HemC"/>
</dbReference>
<reference evidence="10 11" key="1">
    <citation type="submission" date="2018-07" db="EMBL/GenBank/DDBJ databases">
        <title>New species, Clostridium PI-S10-A1B.</title>
        <authorList>
            <person name="Krishna G."/>
            <person name="Summeta K."/>
            <person name="Shikha S."/>
            <person name="Prabhu P.B."/>
            <person name="Suresh K."/>
        </authorList>
    </citation>
    <scope>NUCLEOTIDE SEQUENCE [LARGE SCALE GENOMIC DNA]</scope>
    <source>
        <strain evidence="10 11">PI-S10-A1B</strain>
    </source>
</reference>
<dbReference type="PANTHER" id="PTHR11557:SF0">
    <property type="entry name" value="PORPHOBILINOGEN DEAMINASE"/>
    <property type="match status" value="1"/>
</dbReference>
<dbReference type="GO" id="GO:0004418">
    <property type="term" value="F:hydroxymethylbilane synthase activity"/>
    <property type="evidence" value="ECO:0007669"/>
    <property type="project" value="UniProtKB-UniRule"/>
</dbReference>
<reference evidence="9 12" key="2">
    <citation type="journal article" date="2024" name="Int. J. Syst. Evol. Microbiol.">
        <title>Lacrimispora brassicae sp. nov. isolated from fermented cabbage, and proposal of Clostridium indicum Gundawar et al. 2019 and Clostridium methoxybenzovorans Mechichi et al. 1999 as heterotypic synonyms of Lacrimispora amygdalina (Parshina et al. 2003) Haas and Blanchard 2020 and Lacrimispora indolis (McClung and McCoy 1957) Haas and Blanchard 2020, respectively.</title>
        <authorList>
            <person name="Kobayashi H."/>
            <person name="Tanizawa Y."/>
            <person name="Sakamoto M."/>
            <person name="Ohkuma M."/>
            <person name="Tohno M."/>
        </authorList>
    </citation>
    <scope>NUCLEOTIDE SEQUENCE [LARGE SCALE GENOMIC DNA]</scope>
    <source>
        <strain evidence="9 12">DSM 12857</strain>
    </source>
</reference>
<evidence type="ECO:0000256" key="2">
    <source>
        <dbReference type="ARBA" id="ARBA00005638"/>
    </source>
</evidence>
<dbReference type="InterPro" id="IPR022418">
    <property type="entry name" value="Porphobilinogen_deaminase_C"/>
</dbReference>
<evidence type="ECO:0000313" key="10">
    <source>
        <dbReference type="EMBL" id="RFZ80210.1"/>
    </source>
</evidence>
<dbReference type="GO" id="GO:0006782">
    <property type="term" value="P:protoporphyrinogen IX biosynthetic process"/>
    <property type="evidence" value="ECO:0007669"/>
    <property type="project" value="UniProtKB-UniRule"/>
</dbReference>
<name>A0A3E2NH31_9FIRM</name>